<keyword evidence="8" id="KW-0969">Cilium</keyword>
<accession>A0A4U1D5V8</accession>
<dbReference type="RefSeq" id="WP_136831567.1">
    <property type="nucleotide sequence ID" value="NZ_SWBM01000002.1"/>
</dbReference>
<dbReference type="Pfam" id="PF02465">
    <property type="entry name" value="FliD_N"/>
    <property type="match status" value="1"/>
</dbReference>
<sequence length="493" mass="54735">MASSMRIGGLASGMDIDTIVSDLMKAERVPLDKLTQKKQYLEWQRDDFREINKMMLSLDTMIFEDLILSDTYNQKTVSISDSNEVAIKNVSSASDFSGTINVKKLATAAMIVKSNTGVTDSSKKISDIFSNLAIPHEITVQAIKKDGTLDDGFKISFNPVEETLESLIAKINEQTGVTMFFDTKTGGLSVSAKNTGDVAGTDEIVLSGDLFTKLGLDTATKTAGVNAEFTYNGITTTRSSNTFTINGFEISLKNANNKDVTFSSTADVDKITEKIVKFVDEYNKLIEKLNTELNEKKYRDYQPLTSEQKEAMEEKEIELWEEKARSGTLRNDSALSSALNKMRTDFYSPISGISGLSQLAEIGITTTANYMDGGKLTIDEKKLKEAIANDPNAVRQLFAKEGTETGDKGIARRLRDTLKSTMDTIEQKAGKATSVNTTFSLGRNLDSIEDQIDRFQERLIQIEDRYWRQFTAMEKAIQQANTQSAYITQQFSM</sequence>
<keyword evidence="4 5" id="KW-0975">Bacterial flagellum</keyword>
<dbReference type="GO" id="GO:0007155">
    <property type="term" value="P:cell adhesion"/>
    <property type="evidence" value="ECO:0007669"/>
    <property type="project" value="InterPro"/>
</dbReference>
<evidence type="ECO:0000256" key="5">
    <source>
        <dbReference type="RuleBase" id="RU362066"/>
    </source>
</evidence>
<evidence type="ECO:0000256" key="3">
    <source>
        <dbReference type="ARBA" id="ARBA00023054"/>
    </source>
</evidence>
<dbReference type="PANTHER" id="PTHR30288:SF0">
    <property type="entry name" value="FLAGELLAR HOOK-ASSOCIATED PROTEIN 2"/>
    <property type="match status" value="1"/>
</dbReference>
<name>A0A4U1D5V8_9BACI</name>
<comment type="function">
    <text evidence="5">Required for morphogenesis and for the elongation of the flagellar filament by facilitating polymerization of the flagellin monomers at the tip of growing filament. Forms a capping structure, which prevents flagellin subunits (transported through the central channel of the flagellum) from leaking out without polymerization at the distal end.</text>
</comment>
<comment type="similarity">
    <text evidence="1 5">Belongs to the FliD family.</text>
</comment>
<dbReference type="InterPro" id="IPR010809">
    <property type="entry name" value="FliD_C"/>
</dbReference>
<evidence type="ECO:0000259" key="6">
    <source>
        <dbReference type="Pfam" id="PF02465"/>
    </source>
</evidence>
<keyword evidence="9" id="KW-1185">Reference proteome</keyword>
<evidence type="ECO:0000256" key="1">
    <source>
        <dbReference type="ARBA" id="ARBA00009764"/>
    </source>
</evidence>
<keyword evidence="3" id="KW-0175">Coiled coil</keyword>
<dbReference type="InterPro" id="IPR040026">
    <property type="entry name" value="FliD"/>
</dbReference>
<dbReference type="EMBL" id="SWBM01000002">
    <property type="protein sequence ID" value="TKC17043.1"/>
    <property type="molecule type" value="Genomic_DNA"/>
</dbReference>
<gene>
    <name evidence="8" type="ORF">FA727_13385</name>
</gene>
<dbReference type="GO" id="GO:0009421">
    <property type="term" value="C:bacterial-type flagellum filament cap"/>
    <property type="evidence" value="ECO:0007669"/>
    <property type="project" value="InterPro"/>
</dbReference>
<organism evidence="8 9">
    <name type="scientific">Robertmurraya kyonggiensis</name>
    <dbReference type="NCBI Taxonomy" id="1037680"/>
    <lineage>
        <taxon>Bacteria</taxon>
        <taxon>Bacillati</taxon>
        <taxon>Bacillota</taxon>
        <taxon>Bacilli</taxon>
        <taxon>Bacillales</taxon>
        <taxon>Bacillaceae</taxon>
        <taxon>Robertmurraya</taxon>
    </lineage>
</organism>
<evidence type="ECO:0000256" key="2">
    <source>
        <dbReference type="ARBA" id="ARBA00011255"/>
    </source>
</evidence>
<dbReference type="NCBIfam" id="NF005833">
    <property type="entry name" value="PRK07737.1"/>
    <property type="match status" value="1"/>
</dbReference>
<feature type="domain" description="Flagellar hook-associated protein 2 C-terminal" evidence="7">
    <location>
        <begin position="225"/>
        <end position="481"/>
    </location>
</feature>
<comment type="subunit">
    <text evidence="2 5">Homopentamer.</text>
</comment>
<dbReference type="InterPro" id="IPR003481">
    <property type="entry name" value="FliD_N"/>
</dbReference>
<comment type="subcellular location">
    <subcellularLocation>
        <location evidence="5">Secreted</location>
    </subcellularLocation>
    <subcellularLocation>
        <location evidence="5">Bacterial flagellum</location>
    </subcellularLocation>
</comment>
<keyword evidence="8" id="KW-0966">Cell projection</keyword>
<evidence type="ECO:0000256" key="4">
    <source>
        <dbReference type="ARBA" id="ARBA00023143"/>
    </source>
</evidence>
<dbReference type="PANTHER" id="PTHR30288">
    <property type="entry name" value="FLAGELLAR CAP/ASSEMBLY PROTEIN FLID"/>
    <property type="match status" value="1"/>
</dbReference>
<proteinExistence type="inferred from homology"/>
<evidence type="ECO:0000313" key="9">
    <source>
        <dbReference type="Proteomes" id="UP000307756"/>
    </source>
</evidence>
<evidence type="ECO:0000259" key="7">
    <source>
        <dbReference type="Pfam" id="PF07195"/>
    </source>
</evidence>
<dbReference type="GO" id="GO:0009424">
    <property type="term" value="C:bacterial-type flagellum hook"/>
    <property type="evidence" value="ECO:0007669"/>
    <property type="project" value="UniProtKB-UniRule"/>
</dbReference>
<dbReference type="Proteomes" id="UP000307756">
    <property type="component" value="Unassembled WGS sequence"/>
</dbReference>
<comment type="caution">
    <text evidence="8">The sequence shown here is derived from an EMBL/GenBank/DDBJ whole genome shotgun (WGS) entry which is preliminary data.</text>
</comment>
<protein>
    <recommendedName>
        <fullName evidence="5">Flagellar hook-associated protein 2</fullName>
        <shortName evidence="5">HAP2</shortName>
    </recommendedName>
    <alternativeName>
        <fullName evidence="5">Flagellar cap protein</fullName>
    </alternativeName>
</protein>
<keyword evidence="5" id="KW-0964">Secreted</keyword>
<dbReference type="OrthoDB" id="9776025at2"/>
<dbReference type="GO" id="GO:0071973">
    <property type="term" value="P:bacterial-type flagellum-dependent cell motility"/>
    <property type="evidence" value="ECO:0007669"/>
    <property type="project" value="TreeGrafter"/>
</dbReference>
<reference evidence="8 9" key="1">
    <citation type="journal article" date="2011" name="J. Microbiol.">
        <title>Bacillus kyonggiensis sp. nov., isolated from soil of a lettuce field.</title>
        <authorList>
            <person name="Dong K."/>
            <person name="Lee S."/>
        </authorList>
    </citation>
    <scope>NUCLEOTIDE SEQUENCE [LARGE SCALE GENOMIC DNA]</scope>
    <source>
        <strain evidence="8 9">NB22</strain>
    </source>
</reference>
<evidence type="ECO:0000313" key="8">
    <source>
        <dbReference type="EMBL" id="TKC17043.1"/>
    </source>
</evidence>
<keyword evidence="8" id="KW-0282">Flagellum</keyword>
<feature type="domain" description="Flagellar hook-associated protein 2 N-terminal" evidence="6">
    <location>
        <begin position="12"/>
        <end position="109"/>
    </location>
</feature>
<dbReference type="AlphaFoldDB" id="A0A4U1D5V8"/>
<dbReference type="Pfam" id="PF07195">
    <property type="entry name" value="FliD_C"/>
    <property type="match status" value="1"/>
</dbReference>
<dbReference type="GO" id="GO:0005576">
    <property type="term" value="C:extracellular region"/>
    <property type="evidence" value="ECO:0007669"/>
    <property type="project" value="UniProtKB-SubCell"/>
</dbReference>